<evidence type="ECO:0000313" key="6">
    <source>
        <dbReference type="Proteomes" id="UP000306740"/>
    </source>
</evidence>
<dbReference type="RefSeq" id="WP_139107107.1">
    <property type="nucleotide sequence ID" value="NZ_VDFR01000177.1"/>
</dbReference>
<feature type="region of interest" description="Disordered" evidence="2">
    <location>
        <begin position="173"/>
        <end position="211"/>
    </location>
</feature>
<sequence length="211" mass="22825">MSNDRRRQRSVRILAASIMLAASAVFVAVAVATASRGVLVAASVTAVVVGMAAARMIADEVLTTRRAWFKDRAEQAQAYRDVTVDRTRENMEFIEAVNETLSITTRRITELNGTLRLAEARADESESRRAKLQREIESLRSEVDEPAPSTMTLWDGADVPTIVDLLSWEATAAARAQAAEEASETVAEDADSEDAASEDAAAETLPKAKEA</sequence>
<feature type="transmembrane region" description="Helical" evidence="3">
    <location>
        <begin position="38"/>
        <end position="58"/>
    </location>
</feature>
<keyword evidence="3" id="KW-0472">Membrane</keyword>
<dbReference type="EMBL" id="VDFR01000177">
    <property type="protein sequence ID" value="TNC33091.1"/>
    <property type="molecule type" value="Genomic_DNA"/>
</dbReference>
<accession>A0A5C4MA83</accession>
<protein>
    <submittedName>
        <fullName evidence="4">Uncharacterized protein</fullName>
    </submittedName>
</protein>
<dbReference type="SUPFAM" id="SSF57997">
    <property type="entry name" value="Tropomyosin"/>
    <property type="match status" value="1"/>
</dbReference>
<dbReference type="AlphaFoldDB" id="A0A5C4MA83"/>
<organism evidence="4 6">
    <name type="scientific">Mumia zhuanghuii</name>
    <dbReference type="NCBI Taxonomy" id="2585211"/>
    <lineage>
        <taxon>Bacteria</taxon>
        <taxon>Bacillati</taxon>
        <taxon>Actinomycetota</taxon>
        <taxon>Actinomycetes</taxon>
        <taxon>Propionibacteriales</taxon>
        <taxon>Nocardioidaceae</taxon>
        <taxon>Mumia</taxon>
    </lineage>
</organism>
<evidence type="ECO:0000313" key="4">
    <source>
        <dbReference type="EMBL" id="TNC32109.1"/>
    </source>
</evidence>
<evidence type="ECO:0000256" key="1">
    <source>
        <dbReference type="SAM" id="Coils"/>
    </source>
</evidence>
<name>A0A5C4MA83_9ACTN</name>
<dbReference type="Proteomes" id="UP000306740">
    <property type="component" value="Unassembled WGS sequence"/>
</dbReference>
<evidence type="ECO:0000256" key="3">
    <source>
        <dbReference type="SAM" id="Phobius"/>
    </source>
</evidence>
<evidence type="ECO:0000313" key="5">
    <source>
        <dbReference type="EMBL" id="TNC33091.1"/>
    </source>
</evidence>
<comment type="caution">
    <text evidence="4">The sequence shown here is derived from an EMBL/GenBank/DDBJ whole genome shotgun (WGS) entry which is preliminary data.</text>
</comment>
<feature type="coiled-coil region" evidence="1">
    <location>
        <begin position="108"/>
        <end position="142"/>
    </location>
</feature>
<reference evidence="4 6" key="1">
    <citation type="submission" date="2019-05" db="EMBL/GenBank/DDBJ databases">
        <title>Mumia sp. nov., isolated from the intestinal contents of plateau pika (Ochotona curzoniae) in the Qinghai-Tibet plateau of China.</title>
        <authorList>
            <person name="Tian Z."/>
        </authorList>
    </citation>
    <scope>NUCLEOTIDE SEQUENCE [LARGE SCALE GENOMIC DNA]</scope>
    <source>
        <strain evidence="6">527</strain>
        <strain evidence="4">Z527</strain>
    </source>
</reference>
<evidence type="ECO:0000256" key="2">
    <source>
        <dbReference type="SAM" id="MobiDB-lite"/>
    </source>
</evidence>
<dbReference type="EMBL" id="VDFR01000195">
    <property type="protein sequence ID" value="TNC32109.1"/>
    <property type="molecule type" value="Genomic_DNA"/>
</dbReference>
<feature type="transmembrane region" description="Helical" evidence="3">
    <location>
        <begin position="12"/>
        <end position="32"/>
    </location>
</feature>
<dbReference type="OrthoDB" id="3789140at2"/>
<keyword evidence="1" id="KW-0175">Coiled coil</keyword>
<keyword evidence="3" id="KW-0812">Transmembrane</keyword>
<proteinExistence type="predicted"/>
<gene>
    <name evidence="5" type="ORF">FHE65_29430</name>
    <name evidence="4" type="ORF">FHE65_30570</name>
</gene>
<feature type="compositionally biased region" description="Acidic residues" evidence="2">
    <location>
        <begin position="181"/>
        <end position="201"/>
    </location>
</feature>
<keyword evidence="3" id="KW-1133">Transmembrane helix</keyword>